<protein>
    <submittedName>
        <fullName evidence="1">Uncharacterized protein</fullName>
    </submittedName>
</protein>
<gene>
    <name evidence="1" type="ORF">DDK22_36535</name>
</gene>
<sequence length="85" mass="9512">MRRDVIVGDHRVSILAEPKHDPQRPANVAGYSVRYKITRTDGRPVREGFVTVQSYELNIGTDLFSTAEAALDYGEAKAREDVSTF</sequence>
<organism evidence="1 2">
    <name type="scientific">Cupriavidus necator</name>
    <name type="common">Alcaligenes eutrophus</name>
    <name type="synonym">Ralstonia eutropha</name>
    <dbReference type="NCBI Taxonomy" id="106590"/>
    <lineage>
        <taxon>Bacteria</taxon>
        <taxon>Pseudomonadati</taxon>
        <taxon>Pseudomonadota</taxon>
        <taxon>Betaproteobacteria</taxon>
        <taxon>Burkholderiales</taxon>
        <taxon>Burkholderiaceae</taxon>
        <taxon>Cupriavidus</taxon>
    </lineage>
</organism>
<proteinExistence type="predicted"/>
<evidence type="ECO:0000313" key="1">
    <source>
        <dbReference type="EMBL" id="RCJ03578.1"/>
    </source>
</evidence>
<dbReference type="AlphaFoldDB" id="A0A367P6V5"/>
<dbReference type="EMBL" id="QDHA01000142">
    <property type="protein sequence ID" value="RCJ03578.1"/>
    <property type="molecule type" value="Genomic_DNA"/>
</dbReference>
<dbReference type="Proteomes" id="UP000253501">
    <property type="component" value="Unassembled WGS sequence"/>
</dbReference>
<accession>A0A367P6V5</accession>
<comment type="caution">
    <text evidence="1">The sequence shown here is derived from an EMBL/GenBank/DDBJ whole genome shotgun (WGS) entry which is preliminary data.</text>
</comment>
<evidence type="ECO:0000313" key="2">
    <source>
        <dbReference type="Proteomes" id="UP000253501"/>
    </source>
</evidence>
<name>A0A367P6V5_CUPNE</name>
<reference evidence="1 2" key="1">
    <citation type="submission" date="2018-04" db="EMBL/GenBank/DDBJ databases">
        <title>Cupriavidus necator CR12 genome sequencing and assembly.</title>
        <authorList>
            <person name="Ben Fekih I."/>
            <person name="Mazhar H.S."/>
            <person name="Bello S.K."/>
            <person name="Rensing C."/>
        </authorList>
    </citation>
    <scope>NUCLEOTIDE SEQUENCE [LARGE SCALE GENOMIC DNA]</scope>
    <source>
        <strain evidence="1 2">CR12</strain>
    </source>
</reference>